<dbReference type="Proteomes" id="UP000191135">
    <property type="component" value="Chromosome"/>
</dbReference>
<gene>
    <name evidence="1" type="ORF">Mame_03211</name>
</gene>
<accession>A0A1U9Z4A1</accession>
<dbReference type="KEGG" id="mmed:Mame_03211"/>
<keyword evidence="2" id="KW-1185">Reference proteome</keyword>
<organism evidence="1 2">
    <name type="scientific">Martelella mediterranea DSM 17316</name>
    <dbReference type="NCBI Taxonomy" id="1122214"/>
    <lineage>
        <taxon>Bacteria</taxon>
        <taxon>Pseudomonadati</taxon>
        <taxon>Pseudomonadota</taxon>
        <taxon>Alphaproteobacteria</taxon>
        <taxon>Hyphomicrobiales</taxon>
        <taxon>Aurantimonadaceae</taxon>
        <taxon>Martelella</taxon>
    </lineage>
</organism>
<dbReference type="AlphaFoldDB" id="A0A1U9Z4A1"/>
<evidence type="ECO:0000313" key="2">
    <source>
        <dbReference type="Proteomes" id="UP000191135"/>
    </source>
</evidence>
<dbReference type="eggNOG" id="COG0251">
    <property type="taxonomic scope" value="Bacteria"/>
</dbReference>
<name>A0A1U9Z4A1_9HYPH</name>
<protein>
    <submittedName>
        <fullName evidence="1">Uncharacterized protein</fullName>
    </submittedName>
</protein>
<reference evidence="1 2" key="1">
    <citation type="submission" date="2017-03" db="EMBL/GenBank/DDBJ databases">
        <title>Foreign affairs: Plasmid Transfer between Roseobacters and Rhizobia.</title>
        <authorList>
            <person name="Bartling P."/>
            <person name="Bunk B."/>
            <person name="Overmann J."/>
            <person name="Brinkmann H."/>
            <person name="Petersen J."/>
        </authorList>
    </citation>
    <scope>NUCLEOTIDE SEQUENCE [LARGE SCALE GENOMIC DNA]</scope>
    <source>
        <strain evidence="1 2">MACL11</strain>
    </source>
</reference>
<proteinExistence type="predicted"/>
<dbReference type="EMBL" id="CP020330">
    <property type="protein sequence ID" value="AQZ52521.1"/>
    <property type="molecule type" value="Genomic_DNA"/>
</dbReference>
<evidence type="ECO:0000313" key="1">
    <source>
        <dbReference type="EMBL" id="AQZ52521.1"/>
    </source>
</evidence>
<sequence length="248" mass="27732">MQTKTMAAGGYHYIPGVMQYSAGVAALDGYRIVRARFFDVVPMEEGFERIATHLREIGRPLQAFCACELRSPGQFTEEGFAAFNTLYAETLIAWNIMEGDDNPVARSNICPEIGAPEEPGFHAFCYTVKDEDAPKTFAIAGSGEVPEGKANYRDHIVRPGETGPDAIREKAAFVLDEMERRMGFFGGKWADTTAAQIYSVHDIHTLIETELGPRGAHRNGFSWHYNRPPIVGLEYEMDCRRVFDEIIL</sequence>
<dbReference type="RefSeq" id="WP_018064199.1">
    <property type="nucleotide sequence ID" value="NZ_AQWH01000006.1"/>
</dbReference>
<dbReference type="OrthoDB" id="8125412at2"/>
<dbReference type="STRING" id="1122214.Mame_03211"/>